<dbReference type="Pfam" id="PF07298">
    <property type="entry name" value="NnrU"/>
    <property type="match status" value="1"/>
</dbReference>
<accession>A0A4S3MSG5</accession>
<evidence type="ECO:0000256" key="4">
    <source>
        <dbReference type="ARBA" id="ARBA00023136"/>
    </source>
</evidence>
<keyword evidence="2 5" id="KW-0812">Transmembrane</keyword>
<gene>
    <name evidence="7" type="ORF">E7811_07330</name>
</gene>
<dbReference type="GO" id="GO:0016020">
    <property type="term" value="C:membrane"/>
    <property type="evidence" value="ECO:0007669"/>
    <property type="project" value="UniProtKB-SubCell"/>
</dbReference>
<dbReference type="OrthoDB" id="7828645at2"/>
<evidence type="ECO:0000256" key="3">
    <source>
        <dbReference type="ARBA" id="ARBA00022989"/>
    </source>
</evidence>
<comment type="subcellular location">
    <subcellularLocation>
        <location evidence="1">Membrane</location>
        <topology evidence="1">Multi-pass membrane protein</topology>
    </subcellularLocation>
</comment>
<comment type="caution">
    <text evidence="7">The sequence shown here is derived from an EMBL/GenBank/DDBJ whole genome shotgun (WGS) entry which is preliminary data.</text>
</comment>
<keyword evidence="3 5" id="KW-1133">Transmembrane helix</keyword>
<evidence type="ECO:0000256" key="5">
    <source>
        <dbReference type="SAM" id="Phobius"/>
    </source>
</evidence>
<name>A0A4S3MSG5_9RHOB</name>
<proteinExistence type="predicted"/>
<dbReference type="EMBL" id="SSND01000001">
    <property type="protein sequence ID" value="THD85498.1"/>
    <property type="molecule type" value="Genomic_DNA"/>
</dbReference>
<protein>
    <submittedName>
        <fullName evidence="7">NnrU family protein</fullName>
    </submittedName>
</protein>
<evidence type="ECO:0000313" key="8">
    <source>
        <dbReference type="Proteomes" id="UP000309450"/>
    </source>
</evidence>
<organism evidence="7 8">
    <name type="scientific">Aliigemmobacter aestuarii</name>
    <dbReference type="NCBI Taxonomy" id="1445661"/>
    <lineage>
        <taxon>Bacteria</taxon>
        <taxon>Pseudomonadati</taxon>
        <taxon>Pseudomonadota</taxon>
        <taxon>Alphaproteobacteria</taxon>
        <taxon>Rhodobacterales</taxon>
        <taxon>Paracoccaceae</taxon>
        <taxon>Aliigemmobacter</taxon>
    </lineage>
</organism>
<evidence type="ECO:0000256" key="2">
    <source>
        <dbReference type="ARBA" id="ARBA00022692"/>
    </source>
</evidence>
<dbReference type="RefSeq" id="WP_136393870.1">
    <property type="nucleotide sequence ID" value="NZ_SSND01000001.1"/>
</dbReference>
<feature type="domain" description="NnrU" evidence="6">
    <location>
        <begin position="6"/>
        <end position="225"/>
    </location>
</feature>
<feature type="transmembrane region" description="Helical" evidence="5">
    <location>
        <begin position="37"/>
        <end position="54"/>
    </location>
</feature>
<evidence type="ECO:0000313" key="7">
    <source>
        <dbReference type="EMBL" id="THD85498.1"/>
    </source>
</evidence>
<reference evidence="7 8" key="1">
    <citation type="submission" date="2019-04" db="EMBL/GenBank/DDBJ databases">
        <title>Draft genome sequence of Gemmobacter aestuarii sp. nov.</title>
        <authorList>
            <person name="Hameed A."/>
            <person name="Lin S.-Y."/>
            <person name="Shahina M."/>
            <person name="Lai W.-A."/>
            <person name="Young C.-C."/>
        </authorList>
    </citation>
    <scope>NUCLEOTIDE SEQUENCE [LARGE SCALE GENOMIC DNA]</scope>
    <source>
        <strain evidence="7 8">CC-PW-75</strain>
    </source>
</reference>
<dbReference type="Proteomes" id="UP000309450">
    <property type="component" value="Unassembled WGS sequence"/>
</dbReference>
<feature type="transmembrane region" description="Helical" evidence="5">
    <location>
        <begin position="74"/>
        <end position="93"/>
    </location>
</feature>
<evidence type="ECO:0000259" key="6">
    <source>
        <dbReference type="Pfam" id="PF07298"/>
    </source>
</evidence>
<keyword evidence="8" id="KW-1185">Reference proteome</keyword>
<evidence type="ECO:0000256" key="1">
    <source>
        <dbReference type="ARBA" id="ARBA00004141"/>
    </source>
</evidence>
<dbReference type="AlphaFoldDB" id="A0A4S3MSG5"/>
<dbReference type="InterPro" id="IPR009915">
    <property type="entry name" value="NnrU_dom"/>
</dbReference>
<feature type="transmembrane region" description="Helical" evidence="5">
    <location>
        <begin position="139"/>
        <end position="159"/>
    </location>
</feature>
<sequence length="227" mass="24472">MGWVEFALALIIFMGSHRIPAALGVKGALIGVLGPRGYTVAFSVASLFLLWWVIEAAGRAPFVPLWDQQTWHRWAVNIAMPLAIALGTFGVAAPNPFAFEGRASGFDPERPGIAAITRQPLLWALAIWSGAHLLANGDLAHVILFGLFLVFSIAGMAIVERRRARIAGPAEWARLTARTGLLPFAALLNGRWRPLGLPPVARLVLAAILWAGLWHLHVPVIGVSPLP</sequence>
<feature type="transmembrane region" description="Helical" evidence="5">
    <location>
        <begin position="200"/>
        <end position="217"/>
    </location>
</feature>
<keyword evidence="4 5" id="KW-0472">Membrane</keyword>